<protein>
    <submittedName>
        <fullName evidence="5">3-oxoacyl-(Acyl-carrier-protein) synthase III</fullName>
    </submittedName>
</protein>
<reference evidence="5 6" key="1">
    <citation type="submission" date="2020-08" db="EMBL/GenBank/DDBJ databases">
        <title>Sequencing the genomes of 1000 actinobacteria strains.</title>
        <authorList>
            <person name="Klenk H.-P."/>
        </authorList>
    </citation>
    <scope>NUCLEOTIDE SEQUENCE [LARGE SCALE GENOMIC DNA]</scope>
    <source>
        <strain evidence="5 6">DSM 45362</strain>
    </source>
</reference>
<keyword evidence="6" id="KW-1185">Reference proteome</keyword>
<evidence type="ECO:0000313" key="5">
    <source>
        <dbReference type="EMBL" id="MBB5867324.1"/>
    </source>
</evidence>
<dbReference type="Proteomes" id="UP000587527">
    <property type="component" value="Unassembled WGS sequence"/>
</dbReference>
<keyword evidence="1" id="KW-0808">Transferase</keyword>
<dbReference type="Pfam" id="PF08545">
    <property type="entry name" value="ACP_syn_III"/>
    <property type="match status" value="1"/>
</dbReference>
<dbReference type="InterPro" id="IPR013751">
    <property type="entry name" value="ACP_syn_III_N"/>
</dbReference>
<accession>A0A841BGB5</accession>
<feature type="domain" description="Beta-ketoacyl-[acyl-carrier-protein] synthase III C-terminal" evidence="3">
    <location>
        <begin position="240"/>
        <end position="330"/>
    </location>
</feature>
<evidence type="ECO:0000256" key="2">
    <source>
        <dbReference type="ARBA" id="ARBA00023315"/>
    </source>
</evidence>
<evidence type="ECO:0000313" key="6">
    <source>
        <dbReference type="Proteomes" id="UP000587527"/>
    </source>
</evidence>
<dbReference type="AlphaFoldDB" id="A0A841BGB5"/>
<dbReference type="PANTHER" id="PTHR34069:SF2">
    <property type="entry name" value="BETA-KETOACYL-[ACYL-CARRIER-PROTEIN] SYNTHASE III"/>
    <property type="match status" value="1"/>
</dbReference>
<dbReference type="CDD" id="cd00830">
    <property type="entry name" value="KAS_III"/>
    <property type="match status" value="1"/>
</dbReference>
<dbReference type="InterPro" id="IPR016039">
    <property type="entry name" value="Thiolase-like"/>
</dbReference>
<dbReference type="GO" id="GO:0006633">
    <property type="term" value="P:fatty acid biosynthetic process"/>
    <property type="evidence" value="ECO:0007669"/>
    <property type="project" value="InterPro"/>
</dbReference>
<name>A0A841BGB5_9ACTN</name>
<dbReference type="NCBIfam" id="NF006829">
    <property type="entry name" value="PRK09352.1"/>
    <property type="match status" value="1"/>
</dbReference>
<organism evidence="5 6">
    <name type="scientific">Allocatelliglobosispora scoriae</name>
    <dbReference type="NCBI Taxonomy" id="643052"/>
    <lineage>
        <taxon>Bacteria</taxon>
        <taxon>Bacillati</taxon>
        <taxon>Actinomycetota</taxon>
        <taxon>Actinomycetes</taxon>
        <taxon>Micromonosporales</taxon>
        <taxon>Micromonosporaceae</taxon>
        <taxon>Allocatelliglobosispora</taxon>
    </lineage>
</organism>
<comment type="caution">
    <text evidence="5">The sequence shown here is derived from an EMBL/GenBank/DDBJ whole genome shotgun (WGS) entry which is preliminary data.</text>
</comment>
<dbReference type="InterPro" id="IPR013747">
    <property type="entry name" value="ACP_syn_III_C"/>
</dbReference>
<evidence type="ECO:0000259" key="3">
    <source>
        <dbReference type="Pfam" id="PF08541"/>
    </source>
</evidence>
<proteinExistence type="predicted"/>
<dbReference type="EMBL" id="JACHMN010000001">
    <property type="protein sequence ID" value="MBB5867324.1"/>
    <property type="molecule type" value="Genomic_DNA"/>
</dbReference>
<feature type="domain" description="Beta-ketoacyl-[acyl-carrier-protein] synthase III N-terminal" evidence="4">
    <location>
        <begin position="114"/>
        <end position="191"/>
    </location>
</feature>
<dbReference type="Pfam" id="PF08541">
    <property type="entry name" value="ACP_syn_III_C"/>
    <property type="match status" value="1"/>
</dbReference>
<keyword evidence="2" id="KW-0012">Acyltransferase</keyword>
<dbReference type="SUPFAM" id="SSF53901">
    <property type="entry name" value="Thiolase-like"/>
    <property type="match status" value="1"/>
</dbReference>
<dbReference type="PANTHER" id="PTHR34069">
    <property type="entry name" value="3-OXOACYL-[ACYL-CARRIER-PROTEIN] SYNTHASE 3"/>
    <property type="match status" value="1"/>
</dbReference>
<evidence type="ECO:0000256" key="1">
    <source>
        <dbReference type="ARBA" id="ARBA00022679"/>
    </source>
</evidence>
<sequence length="331" mass="33713">MRTLTGGPGRQAGILGVGGYRPERVVTTGAVADRLGVSAEWAISRTGMRQRHRAGEEETLAMMATAAALRALTAAGRRGTDVDCVLVATITNPTPTPAIAPQVAYSLGTPAAGFDVNSACAGFCHALELARVLIAAGSADCVVVVGADRMLDIVDPDDRNTAALFGDGAGAVVVAAAPQCGISPVVWGSDGAKAAALEVRPSSFAFAATPSLGRPWLQMDGTAVARWVAATVPAAVEAALRRAGVCWQDVAAFIPHQAGGRVIDRVVGQLDLPEHVVVADDLRTTANTSAASVPLALASLIEAGRVHRGELAVLMGFGAGLAYAGQVVRIP</sequence>
<dbReference type="GO" id="GO:0004315">
    <property type="term" value="F:3-oxoacyl-[acyl-carrier-protein] synthase activity"/>
    <property type="evidence" value="ECO:0007669"/>
    <property type="project" value="InterPro"/>
</dbReference>
<gene>
    <name evidence="5" type="ORF">F4553_000703</name>
</gene>
<dbReference type="GO" id="GO:0044550">
    <property type="term" value="P:secondary metabolite biosynthetic process"/>
    <property type="evidence" value="ECO:0007669"/>
    <property type="project" value="TreeGrafter"/>
</dbReference>
<evidence type="ECO:0000259" key="4">
    <source>
        <dbReference type="Pfam" id="PF08545"/>
    </source>
</evidence>
<dbReference type="Gene3D" id="3.40.47.10">
    <property type="match status" value="2"/>
</dbReference>
<dbReference type="RefSeq" id="WP_184831913.1">
    <property type="nucleotide sequence ID" value="NZ_JACHMN010000001.1"/>
</dbReference>